<feature type="active site" description="Proton donor" evidence="13">
    <location>
        <position position="101"/>
    </location>
</feature>
<dbReference type="Proteomes" id="UP000229498">
    <property type="component" value="Unassembled WGS sequence"/>
</dbReference>
<keyword evidence="9 12" id="KW-0560">Oxidoreductase</keyword>
<dbReference type="NCBIfam" id="TIGR00737">
    <property type="entry name" value="nifR3_yhdG"/>
    <property type="match status" value="1"/>
</dbReference>
<dbReference type="GO" id="GO:0000049">
    <property type="term" value="F:tRNA binding"/>
    <property type="evidence" value="ECO:0007669"/>
    <property type="project" value="UniProtKB-KW"/>
</dbReference>
<evidence type="ECO:0000259" key="15">
    <source>
        <dbReference type="Pfam" id="PF01207"/>
    </source>
</evidence>
<evidence type="ECO:0000256" key="9">
    <source>
        <dbReference type="ARBA" id="ARBA00023002"/>
    </source>
</evidence>
<keyword evidence="17" id="KW-1185">Reference proteome</keyword>
<keyword evidence="3" id="KW-0820">tRNA-binding</keyword>
<evidence type="ECO:0000256" key="3">
    <source>
        <dbReference type="ARBA" id="ARBA00022555"/>
    </source>
</evidence>
<dbReference type="GO" id="GO:0050660">
    <property type="term" value="F:flavin adenine dinucleotide binding"/>
    <property type="evidence" value="ECO:0007669"/>
    <property type="project" value="InterPro"/>
</dbReference>
<dbReference type="AlphaFoldDB" id="A0A2M9G6S8"/>
<reference evidence="16 17" key="1">
    <citation type="submission" date="2017-11" db="EMBL/GenBank/DDBJ databases">
        <title>Draft genome sequence of Rhizobiales bacterium SY3-13.</title>
        <authorList>
            <person name="Sun C."/>
        </authorList>
    </citation>
    <scope>NUCLEOTIDE SEQUENCE [LARGE SCALE GENOMIC DNA]</scope>
    <source>
        <strain evidence="16 17">SY3-13</strain>
    </source>
</reference>
<dbReference type="EC" id="1.3.1.-" evidence="12"/>
<dbReference type="SUPFAM" id="SSF51395">
    <property type="entry name" value="FMN-linked oxidoreductases"/>
    <property type="match status" value="1"/>
</dbReference>
<dbReference type="InterPro" id="IPR035587">
    <property type="entry name" value="DUS-like_FMN-bd"/>
</dbReference>
<accession>A0A2M9G6S8</accession>
<comment type="catalytic activity">
    <reaction evidence="11">
        <text>a 5,6-dihydrouridine in tRNA + NAD(+) = a uridine in tRNA + NADH + H(+)</text>
        <dbReference type="Rhea" id="RHEA:54452"/>
        <dbReference type="Rhea" id="RHEA-COMP:13339"/>
        <dbReference type="Rhea" id="RHEA-COMP:13887"/>
        <dbReference type="ChEBI" id="CHEBI:15378"/>
        <dbReference type="ChEBI" id="CHEBI:57540"/>
        <dbReference type="ChEBI" id="CHEBI:57945"/>
        <dbReference type="ChEBI" id="CHEBI:65315"/>
        <dbReference type="ChEBI" id="CHEBI:74443"/>
    </reaction>
</comment>
<dbReference type="InterPro" id="IPR013785">
    <property type="entry name" value="Aldolase_TIM"/>
</dbReference>
<dbReference type="InterPro" id="IPR024036">
    <property type="entry name" value="tRNA-dHydroUridine_Synthase_C"/>
</dbReference>
<dbReference type="Gene3D" id="1.10.1200.80">
    <property type="entry name" value="Putative flavin oxidoreducatase, domain 2"/>
    <property type="match status" value="1"/>
</dbReference>
<keyword evidence="8" id="KW-0694">RNA-binding</keyword>
<feature type="binding site" evidence="14">
    <location>
        <position position="170"/>
    </location>
    <ligand>
        <name>FMN</name>
        <dbReference type="ChEBI" id="CHEBI:58210"/>
    </ligand>
</feature>
<dbReference type="OrthoDB" id="9764501at2"/>
<comment type="catalytic activity">
    <reaction evidence="10">
        <text>a 5,6-dihydrouridine in tRNA + NADP(+) = a uridine in tRNA + NADPH + H(+)</text>
        <dbReference type="Rhea" id="RHEA:23624"/>
        <dbReference type="Rhea" id="RHEA-COMP:13339"/>
        <dbReference type="Rhea" id="RHEA-COMP:13887"/>
        <dbReference type="ChEBI" id="CHEBI:15378"/>
        <dbReference type="ChEBI" id="CHEBI:57783"/>
        <dbReference type="ChEBI" id="CHEBI:58349"/>
        <dbReference type="ChEBI" id="CHEBI:65315"/>
        <dbReference type="ChEBI" id="CHEBI:74443"/>
    </reaction>
</comment>
<evidence type="ECO:0000256" key="10">
    <source>
        <dbReference type="ARBA" id="ARBA00048205"/>
    </source>
</evidence>
<evidence type="ECO:0000256" key="2">
    <source>
        <dbReference type="ARBA" id="ARBA00002790"/>
    </source>
</evidence>
<dbReference type="EMBL" id="PHIG01000005">
    <property type="protein sequence ID" value="PJK31414.1"/>
    <property type="molecule type" value="Genomic_DNA"/>
</dbReference>
<evidence type="ECO:0000256" key="5">
    <source>
        <dbReference type="ARBA" id="ARBA00022643"/>
    </source>
</evidence>
<dbReference type="GO" id="GO:0017150">
    <property type="term" value="F:tRNA dihydrouridine synthase activity"/>
    <property type="evidence" value="ECO:0007669"/>
    <property type="project" value="InterPro"/>
</dbReference>
<evidence type="ECO:0000256" key="8">
    <source>
        <dbReference type="ARBA" id="ARBA00022884"/>
    </source>
</evidence>
<evidence type="ECO:0000256" key="6">
    <source>
        <dbReference type="ARBA" id="ARBA00022694"/>
    </source>
</evidence>
<comment type="function">
    <text evidence="2 12">Catalyzes the synthesis of 5,6-dihydrouridine (D), a modified base found in the D-loop of most tRNAs, via the reduction of the C5-C6 double bond in target uridines.</text>
</comment>
<evidence type="ECO:0000256" key="4">
    <source>
        <dbReference type="ARBA" id="ARBA00022630"/>
    </source>
</evidence>
<name>A0A2M9G6S8_9PROT</name>
<comment type="similarity">
    <text evidence="12">Belongs to the dus family.</text>
</comment>
<keyword evidence="5 12" id="KW-0288">FMN</keyword>
<sequence length="324" mass="34770">MSIEIGDIQLDGHVLMAPMSGITDPPFRRAVKRFGVALAFSEMVAGRQALTGQNRARRMMAPDGVGVPAVQIAGCDPAIMAEAARFNADRGAAVIDINMGCPAKQVTGGYAGSALMRDLGKAAAIIRAVVGAVDVPVTLKMRTGWDDESRNAPELARIAEDIGVKMITVHGRTRCQFYKGRADWRFIARVKAAVSVPVIANGDIRTAADARACLAQSGADGVMIGRGAQGRPWLPARIAAELNGRNWTGPGLAEIGRIAMDHYRDIVAAGDLEHGVRIARKHLGWYGEHLDDPTAFRREVMTEADPDRVLTAIESHFRERAMAA</sequence>
<feature type="binding site" evidence="14">
    <location>
        <position position="71"/>
    </location>
    <ligand>
        <name>FMN</name>
        <dbReference type="ChEBI" id="CHEBI:58210"/>
    </ligand>
</feature>
<gene>
    <name evidence="16" type="ORF">CVT23_01685</name>
</gene>
<evidence type="ECO:0000313" key="16">
    <source>
        <dbReference type="EMBL" id="PJK31414.1"/>
    </source>
</evidence>
<dbReference type="InterPro" id="IPR001269">
    <property type="entry name" value="DUS_fam"/>
</dbReference>
<evidence type="ECO:0000256" key="13">
    <source>
        <dbReference type="PIRSR" id="PIRSR006621-1"/>
    </source>
</evidence>
<dbReference type="InterPro" id="IPR004652">
    <property type="entry name" value="DusB-like"/>
</dbReference>
<comment type="caution">
    <text evidence="16">The sequence shown here is derived from an EMBL/GenBank/DDBJ whole genome shotgun (WGS) entry which is preliminary data.</text>
</comment>
<dbReference type="PANTHER" id="PTHR45846">
    <property type="entry name" value="TRNA-DIHYDROURIDINE(47) SYNTHASE [NAD(P)(+)]-LIKE"/>
    <property type="match status" value="1"/>
</dbReference>
<dbReference type="PANTHER" id="PTHR45846:SF1">
    <property type="entry name" value="TRNA-DIHYDROURIDINE(47) SYNTHASE [NAD(P)(+)]-LIKE"/>
    <property type="match status" value="1"/>
</dbReference>
<evidence type="ECO:0000313" key="17">
    <source>
        <dbReference type="Proteomes" id="UP000229498"/>
    </source>
</evidence>
<protein>
    <recommendedName>
        <fullName evidence="12">tRNA-dihydrouridine synthase</fullName>
        <ecNumber evidence="12">1.3.1.-</ecNumber>
    </recommendedName>
</protein>
<evidence type="ECO:0000256" key="1">
    <source>
        <dbReference type="ARBA" id="ARBA00001917"/>
    </source>
</evidence>
<evidence type="ECO:0000256" key="14">
    <source>
        <dbReference type="PIRSR" id="PIRSR006621-2"/>
    </source>
</evidence>
<dbReference type="InterPro" id="IPR018517">
    <property type="entry name" value="tRNA_hU_synthase_CS"/>
</dbReference>
<evidence type="ECO:0000256" key="11">
    <source>
        <dbReference type="ARBA" id="ARBA00048802"/>
    </source>
</evidence>
<dbReference type="Pfam" id="PF01207">
    <property type="entry name" value="Dus"/>
    <property type="match status" value="1"/>
</dbReference>
<comment type="cofactor">
    <cofactor evidence="1 12 14">
        <name>FMN</name>
        <dbReference type="ChEBI" id="CHEBI:58210"/>
    </cofactor>
</comment>
<dbReference type="CDD" id="cd02801">
    <property type="entry name" value="DUS_like_FMN"/>
    <property type="match status" value="1"/>
</dbReference>
<dbReference type="PROSITE" id="PS01136">
    <property type="entry name" value="UPF0034"/>
    <property type="match status" value="1"/>
</dbReference>
<proteinExistence type="inferred from homology"/>
<feature type="binding site" evidence="14">
    <location>
        <begin position="225"/>
        <end position="226"/>
    </location>
    <ligand>
        <name>FMN</name>
        <dbReference type="ChEBI" id="CHEBI:58210"/>
    </ligand>
</feature>
<organism evidence="16 17">
    <name type="scientific">Minwuia thermotolerans</name>
    <dbReference type="NCBI Taxonomy" id="2056226"/>
    <lineage>
        <taxon>Bacteria</taxon>
        <taxon>Pseudomonadati</taxon>
        <taxon>Pseudomonadota</taxon>
        <taxon>Alphaproteobacteria</taxon>
        <taxon>Minwuiales</taxon>
        <taxon>Minwuiaceae</taxon>
        <taxon>Minwuia</taxon>
    </lineage>
</organism>
<keyword evidence="4 12" id="KW-0285">Flavoprotein</keyword>
<dbReference type="PIRSF" id="PIRSF006621">
    <property type="entry name" value="Dus"/>
    <property type="match status" value="1"/>
</dbReference>
<evidence type="ECO:0000256" key="7">
    <source>
        <dbReference type="ARBA" id="ARBA00022857"/>
    </source>
</evidence>
<keyword evidence="7" id="KW-0521">NADP</keyword>
<dbReference type="RefSeq" id="WP_109793840.1">
    <property type="nucleotide sequence ID" value="NZ_PHIG01000005.1"/>
</dbReference>
<evidence type="ECO:0000256" key="12">
    <source>
        <dbReference type="PIRNR" id="PIRNR006621"/>
    </source>
</evidence>
<keyword evidence="6 12" id="KW-0819">tRNA processing</keyword>
<feature type="binding site" evidence="14">
    <location>
        <position position="140"/>
    </location>
    <ligand>
        <name>FMN</name>
        <dbReference type="ChEBI" id="CHEBI:58210"/>
    </ligand>
</feature>
<keyword evidence="14" id="KW-0547">Nucleotide-binding</keyword>
<feature type="domain" description="DUS-like FMN-binding" evidence="15">
    <location>
        <begin position="16"/>
        <end position="318"/>
    </location>
</feature>
<dbReference type="Gene3D" id="3.20.20.70">
    <property type="entry name" value="Aldolase class I"/>
    <property type="match status" value="1"/>
</dbReference>